<dbReference type="SUPFAM" id="SSF55681">
    <property type="entry name" value="Class II aaRS and biotin synthetases"/>
    <property type="match status" value="1"/>
</dbReference>
<reference evidence="2 3" key="1">
    <citation type="submission" date="2015-01" db="EMBL/GenBank/DDBJ databases">
        <title>Comparative genomics of the lactic acid bacteria isolated from the honey bee gut.</title>
        <authorList>
            <person name="Ellegaard K.M."/>
            <person name="Tamarit D."/>
            <person name="Javelind E."/>
            <person name="Olofsson T."/>
            <person name="Andersson S.G."/>
            <person name="Vasquez A."/>
        </authorList>
    </citation>
    <scope>NUCLEOTIDE SEQUENCE [LARGE SCALE GENOMIC DNA]</scope>
    <source>
        <strain evidence="2 3">Bin4</strain>
    </source>
</reference>
<protein>
    <submittedName>
        <fullName evidence="2">Lipoate-protein ligase A</fullName>
    </submittedName>
</protein>
<dbReference type="GO" id="GO:0140096">
    <property type="term" value="F:catalytic activity, acting on a protein"/>
    <property type="evidence" value="ECO:0007669"/>
    <property type="project" value="UniProtKB-ARBA"/>
</dbReference>
<evidence type="ECO:0000313" key="2">
    <source>
        <dbReference type="EMBL" id="KJY60702.1"/>
    </source>
</evidence>
<dbReference type="Pfam" id="PF21948">
    <property type="entry name" value="LplA-B_cat"/>
    <property type="match status" value="1"/>
</dbReference>
<dbReference type="PATRIC" id="fig|1218492.5.peg.1441"/>
<proteinExistence type="predicted"/>
<dbReference type="InterPro" id="IPR004143">
    <property type="entry name" value="BPL_LPL_catalytic"/>
</dbReference>
<dbReference type="InterPro" id="IPR045864">
    <property type="entry name" value="aa-tRNA-synth_II/BPL/LPL"/>
</dbReference>
<comment type="caution">
    <text evidence="2">The sequence shown here is derived from an EMBL/GenBank/DDBJ whole genome shotgun (WGS) entry which is preliminary data.</text>
</comment>
<dbReference type="PROSITE" id="PS51733">
    <property type="entry name" value="BPL_LPL_CATALYTIC"/>
    <property type="match status" value="1"/>
</dbReference>
<dbReference type="InterPro" id="IPR050664">
    <property type="entry name" value="Octanoyltrans_LipM/LipL"/>
</dbReference>
<dbReference type="RefSeq" id="WP_052725255.1">
    <property type="nucleotide sequence ID" value="NZ_JBHSZT010000005.1"/>
</dbReference>
<dbReference type="Proteomes" id="UP000033558">
    <property type="component" value="Unassembled WGS sequence"/>
</dbReference>
<evidence type="ECO:0000313" key="3">
    <source>
        <dbReference type="Proteomes" id="UP000033558"/>
    </source>
</evidence>
<gene>
    <name evidence="2" type="ORF">JG30_13900</name>
</gene>
<dbReference type="GO" id="GO:0016874">
    <property type="term" value="F:ligase activity"/>
    <property type="evidence" value="ECO:0007669"/>
    <property type="project" value="UniProtKB-KW"/>
</dbReference>
<dbReference type="GO" id="GO:0016740">
    <property type="term" value="F:transferase activity"/>
    <property type="evidence" value="ECO:0007669"/>
    <property type="project" value="UniProtKB-ARBA"/>
</dbReference>
<dbReference type="Gene3D" id="3.30.930.10">
    <property type="entry name" value="Bira Bifunctional Protein, Domain 2"/>
    <property type="match status" value="1"/>
</dbReference>
<sequence length="271" mass="30847">MQTILLYDHDYHTPPALKRIFPDTDFLLRLAQVRQQPLIQFWQSCPCVILGLQDKRLTQLQAGLQWLHRQQWPVFIRNSGGLAVISDPGIINLSYFIPDTTNLSIDQAYELMFADLQSCLAPLMLDHFEVQNSYCPGTYDIVRQGQKIAGLAQRRLNRAGVVMAYIAVNGNQQHRGALLQKFYQLANQPVQARYPQVNPASMTTLAAVDSSCPTPAIFKARLLQVLAQRFTIQKISTSWLTQQPQYASSISKALTQQQQLNRTLYKLKEEQ</sequence>
<dbReference type="AlphaFoldDB" id="A0A0F4LPF3"/>
<dbReference type="EMBL" id="JXJQ01000010">
    <property type="protein sequence ID" value="KJY60702.1"/>
    <property type="molecule type" value="Genomic_DNA"/>
</dbReference>
<feature type="domain" description="BPL/LPL catalytic" evidence="1">
    <location>
        <begin position="33"/>
        <end position="234"/>
    </location>
</feature>
<keyword evidence="3" id="KW-1185">Reference proteome</keyword>
<dbReference type="GO" id="GO:0009249">
    <property type="term" value="P:protein lipoylation"/>
    <property type="evidence" value="ECO:0007669"/>
    <property type="project" value="UniProtKB-ARBA"/>
</dbReference>
<dbReference type="PANTHER" id="PTHR43679">
    <property type="entry name" value="OCTANOYLTRANSFERASE LIPM-RELATED"/>
    <property type="match status" value="1"/>
</dbReference>
<name>A0A0F4LPF3_9LACO</name>
<evidence type="ECO:0000259" key="1">
    <source>
        <dbReference type="PROSITE" id="PS51733"/>
    </source>
</evidence>
<keyword evidence="2" id="KW-0436">Ligase</keyword>
<organism evidence="2 3">
    <name type="scientific">Bombilactobacillus mellifer</name>
    <dbReference type="NCBI Taxonomy" id="1218492"/>
    <lineage>
        <taxon>Bacteria</taxon>
        <taxon>Bacillati</taxon>
        <taxon>Bacillota</taxon>
        <taxon>Bacilli</taxon>
        <taxon>Lactobacillales</taxon>
        <taxon>Lactobacillaceae</taxon>
        <taxon>Bombilactobacillus</taxon>
    </lineage>
</organism>
<dbReference type="HOGENOM" id="CLU_067270_2_0_9"/>
<dbReference type="STRING" id="1218492.JG30_13900"/>
<dbReference type="PANTHER" id="PTHR43679:SF2">
    <property type="entry name" value="OCTANOYL-[GCVH]:PROTEIN N-OCTANOYLTRANSFERASE"/>
    <property type="match status" value="1"/>
</dbReference>
<accession>A0A0F4LPF3</accession>